<evidence type="ECO:0000313" key="1">
    <source>
        <dbReference type="EMBL" id="MFB9149656.1"/>
    </source>
</evidence>
<evidence type="ECO:0000313" key="2">
    <source>
        <dbReference type="Proteomes" id="UP001589670"/>
    </source>
</evidence>
<protein>
    <submittedName>
        <fullName evidence="1">Uncharacterized protein</fullName>
    </submittedName>
</protein>
<comment type="caution">
    <text evidence="1">The sequence shown here is derived from an EMBL/GenBank/DDBJ whole genome shotgun (WGS) entry which is preliminary data.</text>
</comment>
<accession>A0ABV5I0C3</accession>
<keyword evidence="2" id="KW-1185">Reference proteome</keyword>
<name>A0ABV5I0C3_9RHOB</name>
<dbReference type="InterPro" id="IPR027417">
    <property type="entry name" value="P-loop_NTPase"/>
</dbReference>
<dbReference type="SUPFAM" id="SSF52540">
    <property type="entry name" value="P-loop containing nucleoside triphosphate hydrolases"/>
    <property type="match status" value="1"/>
</dbReference>
<organism evidence="1 2">
    <name type="scientific">Roseovarius ramblicola</name>
    <dbReference type="NCBI Taxonomy" id="2022336"/>
    <lineage>
        <taxon>Bacteria</taxon>
        <taxon>Pseudomonadati</taxon>
        <taxon>Pseudomonadota</taxon>
        <taxon>Alphaproteobacteria</taxon>
        <taxon>Rhodobacterales</taxon>
        <taxon>Roseobacteraceae</taxon>
        <taxon>Roseovarius</taxon>
    </lineage>
</organism>
<reference evidence="1 2" key="1">
    <citation type="submission" date="2024-09" db="EMBL/GenBank/DDBJ databases">
        <authorList>
            <person name="Sun Q."/>
            <person name="Mori K."/>
        </authorList>
    </citation>
    <scope>NUCLEOTIDE SEQUENCE [LARGE SCALE GENOMIC DNA]</scope>
    <source>
        <strain evidence="1 2">CECT 9424</strain>
    </source>
</reference>
<dbReference type="Proteomes" id="UP001589670">
    <property type="component" value="Unassembled WGS sequence"/>
</dbReference>
<dbReference type="RefSeq" id="WP_377068792.1">
    <property type="nucleotide sequence ID" value="NZ_JBHMEC010000012.1"/>
</dbReference>
<dbReference type="EMBL" id="JBHMEC010000012">
    <property type="protein sequence ID" value="MFB9149656.1"/>
    <property type="molecule type" value="Genomic_DNA"/>
</dbReference>
<sequence length="592" mass="66361">MNKHSLIDLLLAYGPRPDGNAMYDEFVQTEAERTGFDPLKIPEDVSTEVIQLISGSDPRSVILTGTAGDGKTYTARCTFQELKPGCWNDTEIENVVPEHGQRPKIRFIKDLSELSRKEREKIFPDIVASFTGRSPDRFVICVNDGQLLSFFRENQNNPDANPLVAEISEMLQSGEQAPKQNFLFNLIHMSRKSHSETIDAIFKKILQHPGWKAFSESAPNKDVNPILINRDILLGQNGNSLFQQRLKDLVEIAAADEHHLPLRHLIILVVNALLGNSQNPNQPLMDADRAAGVTEPSDYSFTDPYSNLFGYNHAASVREGTAAFRALAEIGVGEETTNTIDDTLLDEERSKSLPKDEFYGEPLIKQARADYAEDPAGQAGIIREILRRQRRRLFLTLPSDNCIHQDPWALTRFHYAQRYLDMARALTDGDLVETSTTRMIIRGLNRTLTGTLTETDDKFWLTRPMGAQQGRFVPLLVDHPISWKSRYTRVLLEAPKASGRPPHFLISESSVPLARLELTPSMFEFLCRVAHGSLPGSFGSKCIQDVRTFQIKAFGAIEHAAHSNDQTVQLSAVGLGQDGHLQERPIKILEDT</sequence>
<proteinExistence type="predicted"/>
<gene>
    <name evidence="1" type="ORF">ACFFU4_07845</name>
</gene>